<dbReference type="Proteomes" id="UP000190044">
    <property type="component" value="Unassembled WGS sequence"/>
</dbReference>
<evidence type="ECO:0000313" key="3">
    <source>
        <dbReference type="Proteomes" id="UP000190044"/>
    </source>
</evidence>
<organism evidence="2 3">
    <name type="scientific">Sphingopyxis flava</name>
    <dbReference type="NCBI Taxonomy" id="1507287"/>
    <lineage>
        <taxon>Bacteria</taxon>
        <taxon>Pseudomonadati</taxon>
        <taxon>Pseudomonadota</taxon>
        <taxon>Alphaproteobacteria</taxon>
        <taxon>Sphingomonadales</taxon>
        <taxon>Sphingomonadaceae</taxon>
        <taxon>Sphingopyxis</taxon>
    </lineage>
</organism>
<name>A0A1T5CRJ4_9SPHN</name>
<feature type="chain" id="PRO_5013115028" description="Lipoprotein" evidence="1">
    <location>
        <begin position="21"/>
        <end position="102"/>
    </location>
</feature>
<dbReference type="PROSITE" id="PS51257">
    <property type="entry name" value="PROKAR_LIPOPROTEIN"/>
    <property type="match status" value="1"/>
</dbReference>
<protein>
    <recommendedName>
        <fullName evidence="4">Lipoprotein</fullName>
    </recommendedName>
</protein>
<keyword evidence="3" id="KW-1185">Reference proteome</keyword>
<dbReference type="RefSeq" id="WP_079638660.1">
    <property type="nucleotide sequence ID" value="NZ_FUYP01000011.1"/>
</dbReference>
<evidence type="ECO:0000313" key="2">
    <source>
        <dbReference type="EMBL" id="SKB62105.1"/>
    </source>
</evidence>
<dbReference type="EMBL" id="FUYP01000011">
    <property type="protein sequence ID" value="SKB62105.1"/>
    <property type="molecule type" value="Genomic_DNA"/>
</dbReference>
<evidence type="ECO:0000256" key="1">
    <source>
        <dbReference type="SAM" id="SignalP"/>
    </source>
</evidence>
<dbReference type="AlphaFoldDB" id="A0A1T5CRJ4"/>
<reference evidence="3" key="1">
    <citation type="submission" date="2017-02" db="EMBL/GenBank/DDBJ databases">
        <authorList>
            <person name="Varghese N."/>
            <person name="Submissions S."/>
        </authorList>
    </citation>
    <scope>NUCLEOTIDE SEQUENCE [LARGE SCALE GENOMIC DNA]</scope>
    <source>
        <strain evidence="3">R11H</strain>
    </source>
</reference>
<gene>
    <name evidence="2" type="ORF">SAMN06295937_101155</name>
</gene>
<feature type="signal peptide" evidence="1">
    <location>
        <begin position="1"/>
        <end position="20"/>
    </location>
</feature>
<keyword evidence="1" id="KW-0732">Signal</keyword>
<sequence length="102" mass="11115">MRSLALLAAVLLAGCGPADGYQFERKEFERAAPNITVVTHPSLKALRDAAPASAKEGAAELQAWSAITSRGCEMHIVDPTQSYQPEWIGHEAAHCVYGRWHK</sequence>
<accession>A0A1T5CRJ4</accession>
<proteinExistence type="predicted"/>
<evidence type="ECO:0008006" key="4">
    <source>
        <dbReference type="Google" id="ProtNLM"/>
    </source>
</evidence>
<dbReference type="OrthoDB" id="7596609at2"/>